<evidence type="ECO:0000313" key="4">
    <source>
        <dbReference type="Proteomes" id="UP001626537"/>
    </source>
</evidence>
<evidence type="ECO:0000256" key="1">
    <source>
        <dbReference type="ARBA" id="ARBA00007789"/>
    </source>
</evidence>
<dbReference type="Proteomes" id="UP001626537">
    <property type="component" value="Chromosome"/>
</dbReference>
<name>A0ABZ0HZ98_9GAMM</name>
<keyword evidence="4" id="KW-1185">Reference proteome</keyword>
<dbReference type="PANTHER" id="PTHR30137:SF6">
    <property type="entry name" value="LUCIFERASE-LIKE MONOOXYGENASE"/>
    <property type="match status" value="1"/>
</dbReference>
<accession>A0ABZ0HZ98</accession>
<evidence type="ECO:0000259" key="2">
    <source>
        <dbReference type="Pfam" id="PF00296"/>
    </source>
</evidence>
<dbReference type="PANTHER" id="PTHR30137">
    <property type="entry name" value="LUCIFERASE-LIKE MONOOXYGENASE"/>
    <property type="match status" value="1"/>
</dbReference>
<gene>
    <name evidence="3" type="ORF">R0135_10305</name>
</gene>
<keyword evidence="3" id="KW-0560">Oxidoreductase</keyword>
<dbReference type="Pfam" id="PF00296">
    <property type="entry name" value="Bac_luciferase"/>
    <property type="match status" value="1"/>
</dbReference>
<sequence length="342" mass="36640">MTKLSVLDLANIGEGFTAADALANALDLAQHAEAAGYHRFWLAEHHNFDGIASAATAVCIGHVAGGTSTIRVGAGGIMLPNHSPMVIAEQFGTLATLFPGRIDLGLGRAPGTDQNTLRALRRGADSAEHFPQDVMELRSLLGPPQEQQSVRAIPGENTNVPLWILGSSLFGAQLGAALGLPYAFASHFAPQALMQAVQIYRERFEPSEQLAKPYVMIGCNVIVADTEEEAKRLFTSSQQTFTRMVRGGRGKLPPPIDDIETFWSSAEKAQVSSMLACSFYGSPETIVEKIQPLIDATGANELMVSAAVWDHKARVRSFELLAQAMAMGQKANEGANLRKLAS</sequence>
<dbReference type="Gene3D" id="3.20.20.30">
    <property type="entry name" value="Luciferase-like domain"/>
    <property type="match status" value="1"/>
</dbReference>
<dbReference type="NCBIfam" id="TIGR03558">
    <property type="entry name" value="oxido_grp_1"/>
    <property type="match status" value="1"/>
</dbReference>
<dbReference type="GO" id="GO:0016491">
    <property type="term" value="F:oxidoreductase activity"/>
    <property type="evidence" value="ECO:0007669"/>
    <property type="project" value="UniProtKB-KW"/>
</dbReference>
<dbReference type="EMBL" id="CP136864">
    <property type="protein sequence ID" value="WOJ92180.1"/>
    <property type="molecule type" value="Genomic_DNA"/>
</dbReference>
<dbReference type="InterPro" id="IPR036661">
    <property type="entry name" value="Luciferase-like_sf"/>
</dbReference>
<dbReference type="InterPro" id="IPR050766">
    <property type="entry name" value="Bact_Lucif_Oxidored"/>
</dbReference>
<comment type="similarity">
    <text evidence="1">To bacterial alkanal monooxygenase alpha and beta chains.</text>
</comment>
<dbReference type="InterPro" id="IPR011251">
    <property type="entry name" value="Luciferase-like_dom"/>
</dbReference>
<evidence type="ECO:0000313" key="3">
    <source>
        <dbReference type="EMBL" id="WOJ92180.1"/>
    </source>
</evidence>
<dbReference type="SUPFAM" id="SSF51679">
    <property type="entry name" value="Bacterial luciferase-like"/>
    <property type="match status" value="1"/>
</dbReference>
<dbReference type="EC" id="1.-.-.-" evidence="3"/>
<dbReference type="RefSeq" id="WP_407346762.1">
    <property type="nucleotide sequence ID" value="NZ_CP136864.1"/>
</dbReference>
<feature type="domain" description="Luciferase-like" evidence="2">
    <location>
        <begin position="4"/>
        <end position="293"/>
    </location>
</feature>
<reference evidence="3 4" key="1">
    <citation type="submission" date="2023-10" db="EMBL/GenBank/DDBJ databases">
        <title>Two novel species belonging to the OM43/NOR5 clade.</title>
        <authorList>
            <person name="Park M."/>
        </authorList>
    </citation>
    <scope>NUCLEOTIDE SEQUENCE [LARGE SCALE GENOMIC DNA]</scope>
    <source>
        <strain evidence="3 4">IMCC43200</strain>
    </source>
</reference>
<protein>
    <submittedName>
        <fullName evidence="3">LLM class flavin-dependent oxidoreductase</fullName>
        <ecNumber evidence="3">1.-.-.-</ecNumber>
    </submittedName>
</protein>
<proteinExistence type="predicted"/>
<dbReference type="CDD" id="cd00347">
    <property type="entry name" value="Flavin_utilizing_monoxygenases"/>
    <property type="match status" value="1"/>
</dbReference>
<dbReference type="InterPro" id="IPR019949">
    <property type="entry name" value="CmoO-like"/>
</dbReference>
<organism evidence="3 4">
    <name type="scientific">Congregibacter variabilis</name>
    <dbReference type="NCBI Taxonomy" id="3081200"/>
    <lineage>
        <taxon>Bacteria</taxon>
        <taxon>Pseudomonadati</taxon>
        <taxon>Pseudomonadota</taxon>
        <taxon>Gammaproteobacteria</taxon>
        <taxon>Cellvibrionales</taxon>
        <taxon>Halieaceae</taxon>
        <taxon>Congregibacter</taxon>
    </lineage>
</organism>